<reference evidence="2" key="2">
    <citation type="submission" date="2013-10" db="EMBL/GenBank/DDBJ databases">
        <authorList>
            <person name="Aslett M."/>
        </authorList>
    </citation>
    <scope>NUCLEOTIDE SEQUENCE [LARGE SCALE GENOMIC DNA]</scope>
    <source>
        <strain evidence="2">Houghton</strain>
    </source>
</reference>
<evidence type="ECO:0000313" key="3">
    <source>
        <dbReference type="Proteomes" id="UP000030750"/>
    </source>
</evidence>
<dbReference type="EMBL" id="HG712816">
    <property type="protein sequence ID" value="CDJ51442.1"/>
    <property type="molecule type" value="Genomic_DNA"/>
</dbReference>
<name>U6LM98_9EIME</name>
<dbReference type="VEuPathDB" id="ToxoDB:EBH_0041780"/>
<feature type="compositionally biased region" description="Basic and acidic residues" evidence="1">
    <location>
        <begin position="220"/>
        <end position="280"/>
    </location>
</feature>
<evidence type="ECO:0008006" key="4">
    <source>
        <dbReference type="Google" id="ProtNLM"/>
    </source>
</evidence>
<organism evidence="2 3">
    <name type="scientific">Eimeria brunetti</name>
    <dbReference type="NCBI Taxonomy" id="51314"/>
    <lineage>
        <taxon>Eukaryota</taxon>
        <taxon>Sar</taxon>
        <taxon>Alveolata</taxon>
        <taxon>Apicomplexa</taxon>
        <taxon>Conoidasida</taxon>
        <taxon>Coccidia</taxon>
        <taxon>Eucoccidiorida</taxon>
        <taxon>Eimeriorina</taxon>
        <taxon>Eimeriidae</taxon>
        <taxon>Eimeria</taxon>
    </lineage>
</organism>
<evidence type="ECO:0000313" key="2">
    <source>
        <dbReference type="EMBL" id="CDJ51442.1"/>
    </source>
</evidence>
<keyword evidence="3" id="KW-1185">Reference proteome</keyword>
<evidence type="ECO:0000256" key="1">
    <source>
        <dbReference type="SAM" id="MobiDB-lite"/>
    </source>
</evidence>
<proteinExistence type="predicted"/>
<reference evidence="2" key="1">
    <citation type="submission" date="2013-10" db="EMBL/GenBank/DDBJ databases">
        <title>Genomic analysis of the causative agents of coccidiosis in chickens.</title>
        <authorList>
            <person name="Reid A.J."/>
            <person name="Blake D."/>
            <person name="Billington K."/>
            <person name="Browne H."/>
            <person name="Dunn M."/>
            <person name="Hung S."/>
            <person name="Kawahara F."/>
            <person name="Miranda-Saavedra D."/>
            <person name="Mourier T."/>
            <person name="Nagra H."/>
            <person name="Otto T.D."/>
            <person name="Rawlings N."/>
            <person name="Sanchez A."/>
            <person name="Sanders M."/>
            <person name="Subramaniam C."/>
            <person name="Tay Y."/>
            <person name="Dear P."/>
            <person name="Doerig C."/>
            <person name="Gruber A."/>
            <person name="Parkinson J."/>
            <person name="Shirley M."/>
            <person name="Wan K.L."/>
            <person name="Berriman M."/>
            <person name="Tomley F."/>
            <person name="Pain A."/>
        </authorList>
    </citation>
    <scope>NUCLEOTIDE SEQUENCE [LARGE SCALE GENOMIC DNA]</scope>
    <source>
        <strain evidence="2">Houghton</strain>
    </source>
</reference>
<feature type="compositionally biased region" description="Polar residues" evidence="1">
    <location>
        <begin position="204"/>
        <end position="219"/>
    </location>
</feature>
<feature type="region of interest" description="Disordered" evidence="1">
    <location>
        <begin position="203"/>
        <end position="283"/>
    </location>
</feature>
<dbReference type="Proteomes" id="UP000030750">
    <property type="component" value="Unassembled WGS sequence"/>
</dbReference>
<dbReference type="AlphaFoldDB" id="U6LM98"/>
<dbReference type="OrthoDB" id="330560at2759"/>
<gene>
    <name evidence="2" type="ORF">EBH_0041780</name>
</gene>
<feature type="region of interest" description="Disordered" evidence="1">
    <location>
        <begin position="1"/>
        <end position="40"/>
    </location>
</feature>
<protein>
    <recommendedName>
        <fullName evidence="4">Immune mapped protein 2 N-terminal domain-containing protein</fullName>
    </recommendedName>
</protein>
<sequence length="369" mass="39515">MGAACGKQAAAAEPKVRKAAVEVSDAPPDPKVDQPAAVPAAEVCPKPEAAAAAPAAAQDKAKEFSTGDGDGVYLLLVHENNMPSLVQQYAHSKPSVGEADQLLLQIKPPSYVPIKESRFTLQNGRRTLKMGITMAMKNADGQKKVCEAVMECLRLTCVYSGYIHAYAAMAEAPFSILLVVSERHEPASVKDGDDDYKIVAATADETSQTNAGTEQTGEEAQNKTEEGAAKAEAAKPAEGAGEEKAEAEEPKKEEAAEGSEQQKETNEKEKGEQDKEKKTIFQDTPAEVAEVAAPKVLEPMQVLRHLCEGRSPNFSSLQFIIVVPLVKAKAEEALKDGWIINDGNIEKLRKQIDKLHGVMIASAQEKAAQ</sequence>
<accession>U6LM98</accession>
<feature type="compositionally biased region" description="Low complexity" evidence="1">
    <location>
        <begin position="1"/>
        <end position="13"/>
    </location>
</feature>